<evidence type="ECO:0000313" key="1">
    <source>
        <dbReference type="EMBL" id="KAH9317457.1"/>
    </source>
</evidence>
<reference evidence="1 2" key="1">
    <citation type="journal article" date="2021" name="Nat. Plants">
        <title>The Taxus genome provides insights into paclitaxel biosynthesis.</title>
        <authorList>
            <person name="Xiong X."/>
            <person name="Gou J."/>
            <person name="Liao Q."/>
            <person name="Li Y."/>
            <person name="Zhou Q."/>
            <person name="Bi G."/>
            <person name="Li C."/>
            <person name="Du R."/>
            <person name="Wang X."/>
            <person name="Sun T."/>
            <person name="Guo L."/>
            <person name="Liang H."/>
            <person name="Lu P."/>
            <person name="Wu Y."/>
            <person name="Zhang Z."/>
            <person name="Ro D.K."/>
            <person name="Shang Y."/>
            <person name="Huang S."/>
            <person name="Yan J."/>
        </authorList>
    </citation>
    <scope>NUCLEOTIDE SEQUENCE [LARGE SCALE GENOMIC DNA]</scope>
    <source>
        <strain evidence="1">Ta-2019</strain>
    </source>
</reference>
<sequence>MAHPAHTICRTTTRVKRREVPAHYAFRHLTLVCQPRLQRLSPVPGTYEEIGRYNHLAVAGFRTWSRHTRSAALEYEGPRQELLTMGRPPHSILLGLVSPSPPVGPQ</sequence>
<proteinExistence type="predicted"/>
<dbReference type="Proteomes" id="UP000824469">
    <property type="component" value="Unassembled WGS sequence"/>
</dbReference>
<accession>A0AA38G6S1</accession>
<feature type="non-terminal residue" evidence="1">
    <location>
        <position position="106"/>
    </location>
</feature>
<keyword evidence="2" id="KW-1185">Reference proteome</keyword>
<comment type="caution">
    <text evidence="1">The sequence shown here is derived from an EMBL/GenBank/DDBJ whole genome shotgun (WGS) entry which is preliminary data.</text>
</comment>
<protein>
    <submittedName>
        <fullName evidence="1">Uncharacterized protein</fullName>
    </submittedName>
</protein>
<dbReference type="EMBL" id="JAHRHJ020000004">
    <property type="protein sequence ID" value="KAH9317457.1"/>
    <property type="molecule type" value="Genomic_DNA"/>
</dbReference>
<evidence type="ECO:0000313" key="2">
    <source>
        <dbReference type="Proteomes" id="UP000824469"/>
    </source>
</evidence>
<gene>
    <name evidence="1" type="ORF">KI387_019226</name>
</gene>
<name>A0AA38G6S1_TAXCH</name>
<dbReference type="AlphaFoldDB" id="A0AA38G6S1"/>
<organism evidence="1 2">
    <name type="scientific">Taxus chinensis</name>
    <name type="common">Chinese yew</name>
    <name type="synonym">Taxus wallichiana var. chinensis</name>
    <dbReference type="NCBI Taxonomy" id="29808"/>
    <lineage>
        <taxon>Eukaryota</taxon>
        <taxon>Viridiplantae</taxon>
        <taxon>Streptophyta</taxon>
        <taxon>Embryophyta</taxon>
        <taxon>Tracheophyta</taxon>
        <taxon>Spermatophyta</taxon>
        <taxon>Pinopsida</taxon>
        <taxon>Pinidae</taxon>
        <taxon>Conifers II</taxon>
        <taxon>Cupressales</taxon>
        <taxon>Taxaceae</taxon>
        <taxon>Taxus</taxon>
    </lineage>
</organism>